<evidence type="ECO:0000313" key="3">
    <source>
        <dbReference type="Proteomes" id="UP000053257"/>
    </source>
</evidence>
<organism evidence="2 3">
    <name type="scientific">Phlebiopsis gigantea (strain 11061_1 CR5-6)</name>
    <name type="common">White-rot fungus</name>
    <name type="synonym">Peniophora gigantea</name>
    <dbReference type="NCBI Taxonomy" id="745531"/>
    <lineage>
        <taxon>Eukaryota</taxon>
        <taxon>Fungi</taxon>
        <taxon>Dikarya</taxon>
        <taxon>Basidiomycota</taxon>
        <taxon>Agaricomycotina</taxon>
        <taxon>Agaricomycetes</taxon>
        <taxon>Polyporales</taxon>
        <taxon>Phanerochaetaceae</taxon>
        <taxon>Phlebiopsis</taxon>
    </lineage>
</organism>
<dbReference type="AlphaFoldDB" id="A0A0C3NN45"/>
<accession>A0A0C3NN45</accession>
<keyword evidence="3" id="KW-1185">Reference proteome</keyword>
<name>A0A0C3NN45_PHLG1</name>
<gene>
    <name evidence="2" type="ORF">PHLGIDRAFT_19440</name>
</gene>
<dbReference type="EMBL" id="KN840517">
    <property type="protein sequence ID" value="KIP06489.1"/>
    <property type="molecule type" value="Genomic_DNA"/>
</dbReference>
<evidence type="ECO:0000313" key="2">
    <source>
        <dbReference type="EMBL" id="KIP06489.1"/>
    </source>
</evidence>
<dbReference type="Proteomes" id="UP000053257">
    <property type="component" value="Unassembled WGS sequence"/>
</dbReference>
<sequence length="111" mass="12279">MITYNLTPIQPLGSLIEVIPAILASRFIMNLRQVNDAENYTEGIRSTYSVSAPHFANITNIIGNIGEELDHGSYVVEEGDIPDDRREITKPTQHCGNEPELVPDDTKDVAV</sequence>
<dbReference type="HOGENOM" id="CLU_2159334_0_0_1"/>
<evidence type="ECO:0000256" key="1">
    <source>
        <dbReference type="SAM" id="MobiDB-lite"/>
    </source>
</evidence>
<feature type="region of interest" description="Disordered" evidence="1">
    <location>
        <begin position="85"/>
        <end position="111"/>
    </location>
</feature>
<proteinExistence type="predicted"/>
<protein>
    <submittedName>
        <fullName evidence="2">Uncharacterized protein</fullName>
    </submittedName>
</protein>
<reference evidence="2 3" key="1">
    <citation type="journal article" date="2014" name="PLoS Genet.">
        <title>Analysis of the Phlebiopsis gigantea genome, transcriptome and secretome provides insight into its pioneer colonization strategies of wood.</title>
        <authorList>
            <person name="Hori C."/>
            <person name="Ishida T."/>
            <person name="Igarashi K."/>
            <person name="Samejima M."/>
            <person name="Suzuki H."/>
            <person name="Master E."/>
            <person name="Ferreira P."/>
            <person name="Ruiz-Duenas F.J."/>
            <person name="Held B."/>
            <person name="Canessa P."/>
            <person name="Larrondo L.F."/>
            <person name="Schmoll M."/>
            <person name="Druzhinina I.S."/>
            <person name="Kubicek C.P."/>
            <person name="Gaskell J.A."/>
            <person name="Kersten P."/>
            <person name="St John F."/>
            <person name="Glasner J."/>
            <person name="Sabat G."/>
            <person name="Splinter BonDurant S."/>
            <person name="Syed K."/>
            <person name="Yadav J."/>
            <person name="Mgbeahuruike A.C."/>
            <person name="Kovalchuk A."/>
            <person name="Asiegbu F.O."/>
            <person name="Lackner G."/>
            <person name="Hoffmeister D."/>
            <person name="Rencoret J."/>
            <person name="Gutierrez A."/>
            <person name="Sun H."/>
            <person name="Lindquist E."/>
            <person name="Barry K."/>
            <person name="Riley R."/>
            <person name="Grigoriev I.V."/>
            <person name="Henrissat B."/>
            <person name="Kues U."/>
            <person name="Berka R.M."/>
            <person name="Martinez A.T."/>
            <person name="Covert S.F."/>
            <person name="Blanchette R.A."/>
            <person name="Cullen D."/>
        </authorList>
    </citation>
    <scope>NUCLEOTIDE SEQUENCE [LARGE SCALE GENOMIC DNA]</scope>
    <source>
        <strain evidence="2 3">11061_1 CR5-6</strain>
    </source>
</reference>